<dbReference type="SUPFAM" id="SSF56112">
    <property type="entry name" value="Protein kinase-like (PK-like)"/>
    <property type="match status" value="1"/>
</dbReference>
<evidence type="ECO:0000313" key="3">
    <source>
        <dbReference type="Proteomes" id="UP001303160"/>
    </source>
</evidence>
<reference evidence="2" key="2">
    <citation type="submission" date="2023-05" db="EMBL/GenBank/DDBJ databases">
        <authorList>
            <consortium name="Lawrence Berkeley National Laboratory"/>
            <person name="Steindorff A."/>
            <person name="Hensen N."/>
            <person name="Bonometti L."/>
            <person name="Westerberg I."/>
            <person name="Brannstrom I.O."/>
            <person name="Guillou S."/>
            <person name="Cros-Aarteil S."/>
            <person name="Calhoun S."/>
            <person name="Haridas S."/>
            <person name="Kuo A."/>
            <person name="Mondo S."/>
            <person name="Pangilinan J."/>
            <person name="Riley R."/>
            <person name="Labutti K."/>
            <person name="Andreopoulos B."/>
            <person name="Lipzen A."/>
            <person name="Chen C."/>
            <person name="Yanf M."/>
            <person name="Daum C."/>
            <person name="Ng V."/>
            <person name="Clum A."/>
            <person name="Ohm R."/>
            <person name="Martin F."/>
            <person name="Silar P."/>
            <person name="Natvig D."/>
            <person name="Lalanne C."/>
            <person name="Gautier V."/>
            <person name="Ament-Velasquez S.L."/>
            <person name="Kruys A."/>
            <person name="Hutchinson M.I."/>
            <person name="Powell A.J."/>
            <person name="Barry K."/>
            <person name="Miller A.N."/>
            <person name="Grigoriev I.V."/>
            <person name="Debuchy R."/>
            <person name="Gladieux P."/>
            <person name="Thoren M.H."/>
            <person name="Johannesson H."/>
        </authorList>
    </citation>
    <scope>NUCLEOTIDE SEQUENCE</scope>
    <source>
        <strain evidence="2">CBS 315.58</strain>
    </source>
</reference>
<dbReference type="Pfam" id="PF01636">
    <property type="entry name" value="APH"/>
    <property type="match status" value="1"/>
</dbReference>
<dbReference type="PANTHER" id="PTHR21310:SF13">
    <property type="entry name" value="AMINOGLYCOSIDE PHOSPHOTRANSFERASE DOMAIN-CONTAINING PROTEIN"/>
    <property type="match status" value="1"/>
</dbReference>
<name>A0AAN7AXL6_9PEZI</name>
<dbReference type="InterPro" id="IPR051678">
    <property type="entry name" value="AGP_Transferase"/>
</dbReference>
<dbReference type="AlphaFoldDB" id="A0AAN7AXL6"/>
<dbReference type="InterPro" id="IPR011009">
    <property type="entry name" value="Kinase-like_dom_sf"/>
</dbReference>
<gene>
    <name evidence="2" type="ORF">QBC40DRAFT_317076</name>
</gene>
<dbReference type="EMBL" id="MU863889">
    <property type="protein sequence ID" value="KAK4203378.1"/>
    <property type="molecule type" value="Genomic_DNA"/>
</dbReference>
<dbReference type="InterPro" id="IPR002575">
    <property type="entry name" value="Aminoglycoside_PTrfase"/>
</dbReference>
<evidence type="ECO:0000313" key="2">
    <source>
        <dbReference type="EMBL" id="KAK4203378.1"/>
    </source>
</evidence>
<comment type="caution">
    <text evidence="2">The sequence shown here is derived from an EMBL/GenBank/DDBJ whole genome shotgun (WGS) entry which is preliminary data.</text>
</comment>
<proteinExistence type="predicted"/>
<evidence type="ECO:0000259" key="1">
    <source>
        <dbReference type="Pfam" id="PF01636"/>
    </source>
</evidence>
<dbReference type="Proteomes" id="UP001303160">
    <property type="component" value="Unassembled WGS sequence"/>
</dbReference>
<reference evidence="2" key="1">
    <citation type="journal article" date="2023" name="Mol. Phylogenet. Evol.">
        <title>Genome-scale phylogeny and comparative genomics of the fungal order Sordariales.</title>
        <authorList>
            <person name="Hensen N."/>
            <person name="Bonometti L."/>
            <person name="Westerberg I."/>
            <person name="Brannstrom I.O."/>
            <person name="Guillou S."/>
            <person name="Cros-Aarteil S."/>
            <person name="Calhoun S."/>
            <person name="Haridas S."/>
            <person name="Kuo A."/>
            <person name="Mondo S."/>
            <person name="Pangilinan J."/>
            <person name="Riley R."/>
            <person name="LaButti K."/>
            <person name="Andreopoulos B."/>
            <person name="Lipzen A."/>
            <person name="Chen C."/>
            <person name="Yan M."/>
            <person name="Daum C."/>
            <person name="Ng V."/>
            <person name="Clum A."/>
            <person name="Steindorff A."/>
            <person name="Ohm R.A."/>
            <person name="Martin F."/>
            <person name="Silar P."/>
            <person name="Natvig D.O."/>
            <person name="Lalanne C."/>
            <person name="Gautier V."/>
            <person name="Ament-Velasquez S.L."/>
            <person name="Kruys A."/>
            <person name="Hutchinson M.I."/>
            <person name="Powell A.J."/>
            <person name="Barry K."/>
            <person name="Miller A.N."/>
            <person name="Grigoriev I.V."/>
            <person name="Debuchy R."/>
            <person name="Gladieux P."/>
            <person name="Hiltunen Thoren M."/>
            <person name="Johannesson H."/>
        </authorList>
    </citation>
    <scope>NUCLEOTIDE SEQUENCE</scope>
    <source>
        <strain evidence="2">CBS 315.58</strain>
    </source>
</reference>
<organism evidence="2 3">
    <name type="scientific">Triangularia verruculosa</name>
    <dbReference type="NCBI Taxonomy" id="2587418"/>
    <lineage>
        <taxon>Eukaryota</taxon>
        <taxon>Fungi</taxon>
        <taxon>Dikarya</taxon>
        <taxon>Ascomycota</taxon>
        <taxon>Pezizomycotina</taxon>
        <taxon>Sordariomycetes</taxon>
        <taxon>Sordariomycetidae</taxon>
        <taxon>Sordariales</taxon>
        <taxon>Podosporaceae</taxon>
        <taxon>Triangularia</taxon>
    </lineage>
</organism>
<sequence>MDNNWDTEKLKPEDLPATVTLVCLVTYENPSNKGDEEGLPPTNHWCLFRKGEADLSGREHSVHKVESGWACDVAGRITEVFGKSGKQEADLRHQIIICTYISCRSKQPSSPTTASAPNTQIMASLPRASQDGLEWKETLFDLVPQWTREPSIPAIENVCRQQLGIPSEDRCTVTFLTSGLFNKLYIVECATGPLIMRVTLPVYPRHKTRAEVATLRWVHENTTIPVPKVFGFDDNNENEVGFEWTLMELMEGTSAHRRWRNMSMEQKVAFTRQIAKFQAELSGFGKPVSLFRSIGTLDIQEFAQGGDAEHLEKVAPGLLVSHEFFMGDRLHYDVPRGPFHSSHDWLSAELNIILLAQTAVLGSTEDEDDREDAEEILPVARKLLSLVPKVFPVTLDKPEITALYHHDLHLNNILVNEEGEITAVLDWECVSAMPLWMSTKVPKFLDEPTREEEPQRDLYANETPEEAAAVIESRHDPDYLDNEGKNQLYFIHRMEYEATQLRKVYEATLRQLWPKWPLEESHAEIDFFQAIAACDGIWVKRARRWADCMEKGERMRFEDA</sequence>
<feature type="domain" description="Aminoglycoside phosphotransferase" evidence="1">
    <location>
        <begin position="173"/>
        <end position="436"/>
    </location>
</feature>
<dbReference type="PANTHER" id="PTHR21310">
    <property type="entry name" value="AMINOGLYCOSIDE PHOSPHOTRANSFERASE-RELATED-RELATED"/>
    <property type="match status" value="1"/>
</dbReference>
<accession>A0AAN7AXL6</accession>
<protein>
    <submittedName>
        <fullName evidence="2">Phosphotransferase enzyme family-domain-containing protein</fullName>
    </submittedName>
</protein>
<dbReference type="Gene3D" id="3.30.200.20">
    <property type="entry name" value="Phosphorylase Kinase, domain 1"/>
    <property type="match status" value="1"/>
</dbReference>
<keyword evidence="3" id="KW-1185">Reference proteome</keyword>
<dbReference type="Gene3D" id="3.90.1200.10">
    <property type="match status" value="1"/>
</dbReference>